<protein>
    <submittedName>
        <fullName evidence="1">Uncharacterized protein</fullName>
    </submittedName>
</protein>
<dbReference type="EMBL" id="WKJK01000001">
    <property type="protein sequence ID" value="MRW88887.1"/>
    <property type="molecule type" value="Genomic_DNA"/>
</dbReference>
<accession>A0A6I2KUW1</accession>
<dbReference type="AlphaFoldDB" id="A0A6I2KUW1"/>
<sequence length="238" mass="26739">MIYCFYIQYLIEGKMKVWAQRRREDGAALAGALPVVEGASLLELLVVDVTLAGNRRPSKVARLQPIGEQRILAQLAMPKLVQLKGWGIVISGIEEHRDDYRNVRGTAQTWVCKFHVPANAVGWRVRDMYVGGIAVPKSGVREGSGSRGPLVVGGEHSNALQRHTTCAELHRYEISTFPQKRLIDCDLVWMSDTTFELVGLHIKPAHGDEPEQLERGGWLCEIDIKERELTKAEYRALR</sequence>
<reference evidence="1 2" key="1">
    <citation type="submission" date="2019-11" db="EMBL/GenBank/DDBJ databases">
        <title>Novel species isolated from a subtropical stream in China.</title>
        <authorList>
            <person name="Lu H."/>
        </authorList>
    </citation>
    <scope>NUCLEOTIDE SEQUENCE [LARGE SCALE GENOMIC DNA]</scope>
    <source>
        <strain evidence="1 2">FT80W</strain>
    </source>
</reference>
<evidence type="ECO:0000313" key="1">
    <source>
        <dbReference type="EMBL" id="MRW88887.1"/>
    </source>
</evidence>
<name>A0A6I2KUW1_9BURK</name>
<organism evidence="1 2">
    <name type="scientific">Duganella guangzhouensis</name>
    <dbReference type="NCBI Taxonomy" id="2666084"/>
    <lineage>
        <taxon>Bacteria</taxon>
        <taxon>Pseudomonadati</taxon>
        <taxon>Pseudomonadota</taxon>
        <taxon>Betaproteobacteria</taxon>
        <taxon>Burkholderiales</taxon>
        <taxon>Oxalobacteraceae</taxon>
        <taxon>Telluria group</taxon>
        <taxon>Duganella</taxon>
    </lineage>
</organism>
<proteinExistence type="predicted"/>
<comment type="caution">
    <text evidence="1">The sequence shown here is derived from an EMBL/GenBank/DDBJ whole genome shotgun (WGS) entry which is preliminary data.</text>
</comment>
<dbReference type="RefSeq" id="WP_154372832.1">
    <property type="nucleotide sequence ID" value="NZ_WKJK01000001.1"/>
</dbReference>
<dbReference type="Proteomes" id="UP000433309">
    <property type="component" value="Unassembled WGS sequence"/>
</dbReference>
<evidence type="ECO:0000313" key="2">
    <source>
        <dbReference type="Proteomes" id="UP000433309"/>
    </source>
</evidence>
<keyword evidence="2" id="KW-1185">Reference proteome</keyword>
<gene>
    <name evidence="1" type="ORF">GJ699_02695</name>
</gene>